<dbReference type="PANTHER" id="PTHR30561:SF9">
    <property type="entry name" value="4-AMINO-4-DEOXY-L-ARABINOSE-PHOSPHOUNDECAPRENOL FLIPPASE SUBUNIT ARNF-RELATED"/>
    <property type="match status" value="1"/>
</dbReference>
<dbReference type="OrthoDB" id="9156836at2"/>
<dbReference type="eggNOG" id="COG2076">
    <property type="taxonomic scope" value="Bacteria"/>
</dbReference>
<keyword evidence="9" id="KW-0443">Lipid metabolism</keyword>
<accession>E3HQG7</accession>
<evidence type="ECO:0000256" key="3">
    <source>
        <dbReference type="ARBA" id="ARBA00022516"/>
    </source>
</evidence>
<evidence type="ECO:0000256" key="4">
    <source>
        <dbReference type="ARBA" id="ARBA00022519"/>
    </source>
</evidence>
<dbReference type="AlphaFoldDB" id="E3HQG7"/>
<proteinExistence type="predicted"/>
<dbReference type="Gene3D" id="1.10.3730.20">
    <property type="match status" value="1"/>
</dbReference>
<keyword evidence="8 11" id="KW-1133">Transmembrane helix</keyword>
<dbReference type="GO" id="GO:0009103">
    <property type="term" value="P:lipopolysaccharide biosynthetic process"/>
    <property type="evidence" value="ECO:0007669"/>
    <property type="project" value="UniProtKB-KW"/>
</dbReference>
<dbReference type="InterPro" id="IPR037185">
    <property type="entry name" value="EmrE-like"/>
</dbReference>
<feature type="transmembrane region" description="Helical" evidence="11">
    <location>
        <begin position="108"/>
        <end position="127"/>
    </location>
</feature>
<evidence type="ECO:0000256" key="10">
    <source>
        <dbReference type="ARBA" id="ARBA00023136"/>
    </source>
</evidence>
<evidence type="ECO:0000256" key="8">
    <source>
        <dbReference type="ARBA" id="ARBA00022989"/>
    </source>
</evidence>
<organism evidence="13 14">
    <name type="scientific">Achromobacter xylosoxidans (strain A8)</name>
    <dbReference type="NCBI Taxonomy" id="762376"/>
    <lineage>
        <taxon>Bacteria</taxon>
        <taxon>Pseudomonadati</taxon>
        <taxon>Pseudomonadota</taxon>
        <taxon>Betaproteobacteria</taxon>
        <taxon>Burkholderiales</taxon>
        <taxon>Alcaligenaceae</taxon>
        <taxon>Achromobacter</taxon>
    </lineage>
</organism>
<dbReference type="KEGG" id="axy:AXYL_06308"/>
<evidence type="ECO:0000313" key="13">
    <source>
        <dbReference type="EMBL" id="ADP19601.1"/>
    </source>
</evidence>
<evidence type="ECO:0000256" key="1">
    <source>
        <dbReference type="ARBA" id="ARBA00004651"/>
    </source>
</evidence>
<dbReference type="InterPro" id="IPR000390">
    <property type="entry name" value="Small_drug/metabolite_transptr"/>
</dbReference>
<dbReference type="SUPFAM" id="SSF103481">
    <property type="entry name" value="Multidrug resistance efflux transporter EmrE"/>
    <property type="match status" value="1"/>
</dbReference>
<dbReference type="GO" id="GO:0005886">
    <property type="term" value="C:plasma membrane"/>
    <property type="evidence" value="ECO:0007669"/>
    <property type="project" value="UniProtKB-SubCell"/>
</dbReference>
<evidence type="ECO:0000259" key="12">
    <source>
        <dbReference type="Pfam" id="PF00892"/>
    </source>
</evidence>
<keyword evidence="2" id="KW-1003">Cell membrane</keyword>
<protein>
    <submittedName>
        <fullName evidence="13">Small multidrug resistance family protein</fullName>
    </submittedName>
</protein>
<dbReference type="PANTHER" id="PTHR30561">
    <property type="entry name" value="SMR FAMILY PROTON-DEPENDENT DRUG EFFLUX TRANSPORTER SUGE"/>
    <property type="match status" value="1"/>
</dbReference>
<feature type="transmembrane region" description="Helical" evidence="11">
    <location>
        <begin position="55"/>
        <end position="76"/>
    </location>
</feature>
<evidence type="ECO:0000256" key="6">
    <source>
        <dbReference type="ARBA" id="ARBA00022692"/>
    </source>
</evidence>
<keyword evidence="3" id="KW-0444">Lipid biosynthesis</keyword>
<comment type="subcellular location">
    <subcellularLocation>
        <location evidence="1">Cell membrane</location>
        <topology evidence="1">Multi-pass membrane protein</topology>
    </subcellularLocation>
</comment>
<evidence type="ECO:0000256" key="2">
    <source>
        <dbReference type="ARBA" id="ARBA00022475"/>
    </source>
</evidence>
<evidence type="ECO:0000313" key="14">
    <source>
        <dbReference type="Proteomes" id="UP000006876"/>
    </source>
</evidence>
<dbReference type="InterPro" id="IPR000620">
    <property type="entry name" value="EamA_dom"/>
</dbReference>
<dbReference type="GO" id="GO:0009245">
    <property type="term" value="P:lipid A biosynthetic process"/>
    <property type="evidence" value="ECO:0007669"/>
    <property type="project" value="UniProtKB-KW"/>
</dbReference>
<sequence>MVIDGETVAKTEGSRYLPWLFVSLTICATVFSQLAFKLAAGPVIGGTGEGLQRWINTWFIAGGVACLFGMFSWLAALRRLPVSQAYPWTAAVYVLTPIVSFFCFGDSLTWPYCVGIVLICVGILITTRNAGTVS</sequence>
<keyword evidence="10 11" id="KW-0472">Membrane</keyword>
<dbReference type="RefSeq" id="WP_013396888.1">
    <property type="nucleotide sequence ID" value="NC_014640.1"/>
</dbReference>
<keyword evidence="5" id="KW-0441">Lipid A biosynthesis</keyword>
<dbReference type="Pfam" id="PF00892">
    <property type="entry name" value="EamA"/>
    <property type="match status" value="1"/>
</dbReference>
<dbReference type="GO" id="GO:0022857">
    <property type="term" value="F:transmembrane transporter activity"/>
    <property type="evidence" value="ECO:0007669"/>
    <property type="project" value="InterPro"/>
</dbReference>
<feature type="transmembrane region" description="Helical" evidence="11">
    <location>
        <begin position="85"/>
        <end position="102"/>
    </location>
</feature>
<keyword evidence="4" id="KW-0997">Cell inner membrane</keyword>
<name>E3HQG7_ACHXA</name>
<reference evidence="13 14" key="1">
    <citation type="journal article" date="2011" name="J. Bacteriol.">
        <title>Complete genome sequence of the haloaromatic acid-degrading bacterium Achromobacter xylosoxidans A8.</title>
        <authorList>
            <person name="Strnad H."/>
            <person name="Ridl J."/>
            <person name="Paces J."/>
            <person name="Kolar M."/>
            <person name="Vlcek C."/>
            <person name="Paces V."/>
        </authorList>
    </citation>
    <scope>NUCLEOTIDE SEQUENCE [LARGE SCALE GENOMIC DNA]</scope>
    <source>
        <strain evidence="13 14">A8</strain>
    </source>
</reference>
<feature type="domain" description="EamA" evidence="12">
    <location>
        <begin position="21"/>
        <end position="127"/>
    </location>
</feature>
<dbReference type="EMBL" id="CP002287">
    <property type="protein sequence ID" value="ADP19601.1"/>
    <property type="molecule type" value="Genomic_DNA"/>
</dbReference>
<evidence type="ECO:0000256" key="7">
    <source>
        <dbReference type="ARBA" id="ARBA00022985"/>
    </source>
</evidence>
<evidence type="ECO:0000256" key="11">
    <source>
        <dbReference type="SAM" id="Phobius"/>
    </source>
</evidence>
<keyword evidence="7" id="KW-0448">Lipopolysaccharide biosynthesis</keyword>
<evidence type="ECO:0000256" key="5">
    <source>
        <dbReference type="ARBA" id="ARBA00022556"/>
    </source>
</evidence>
<feature type="transmembrane region" description="Helical" evidence="11">
    <location>
        <begin position="16"/>
        <end position="35"/>
    </location>
</feature>
<keyword evidence="6 11" id="KW-0812">Transmembrane</keyword>
<dbReference type="HOGENOM" id="CLU_131462_5_1_4"/>
<gene>
    <name evidence="13" type="ordered locus">AXYL_06308</name>
</gene>
<evidence type="ECO:0000256" key="9">
    <source>
        <dbReference type="ARBA" id="ARBA00023098"/>
    </source>
</evidence>
<dbReference type="Proteomes" id="UP000006876">
    <property type="component" value="Chromosome"/>
</dbReference>
<dbReference type="STRING" id="762376.AXYL_06308"/>